<comment type="caution">
    <text evidence="1">The sequence shown here is derived from an EMBL/GenBank/DDBJ whole genome shotgun (WGS) entry which is preliminary data.</text>
</comment>
<accession>A0A699RYR7</accession>
<name>A0A699RYR7_TANCI</name>
<proteinExistence type="predicted"/>
<gene>
    <name evidence="1" type="ORF">Tci_861501</name>
</gene>
<evidence type="ECO:0000313" key="1">
    <source>
        <dbReference type="EMBL" id="GFC89531.1"/>
    </source>
</evidence>
<reference evidence="1" key="1">
    <citation type="journal article" date="2019" name="Sci. Rep.">
        <title>Draft genome of Tanacetum cinerariifolium, the natural source of mosquito coil.</title>
        <authorList>
            <person name="Yamashiro T."/>
            <person name="Shiraishi A."/>
            <person name="Satake H."/>
            <person name="Nakayama K."/>
        </authorList>
    </citation>
    <scope>NUCLEOTIDE SEQUENCE</scope>
</reference>
<sequence>MTALQAHVTALQGQQGLVGGPIQPELPEEAEGQNELLVNVLTPTFLSVNHYLSKARKEFPVFPNGLKEWSLSFISATALLKIKY</sequence>
<dbReference type="EMBL" id="BKCJ011121385">
    <property type="protein sequence ID" value="GFC89531.1"/>
    <property type="molecule type" value="Genomic_DNA"/>
</dbReference>
<dbReference type="AlphaFoldDB" id="A0A699RYR7"/>
<organism evidence="1">
    <name type="scientific">Tanacetum cinerariifolium</name>
    <name type="common">Dalmatian daisy</name>
    <name type="synonym">Chrysanthemum cinerariifolium</name>
    <dbReference type="NCBI Taxonomy" id="118510"/>
    <lineage>
        <taxon>Eukaryota</taxon>
        <taxon>Viridiplantae</taxon>
        <taxon>Streptophyta</taxon>
        <taxon>Embryophyta</taxon>
        <taxon>Tracheophyta</taxon>
        <taxon>Spermatophyta</taxon>
        <taxon>Magnoliopsida</taxon>
        <taxon>eudicotyledons</taxon>
        <taxon>Gunneridae</taxon>
        <taxon>Pentapetalae</taxon>
        <taxon>asterids</taxon>
        <taxon>campanulids</taxon>
        <taxon>Asterales</taxon>
        <taxon>Asteraceae</taxon>
        <taxon>Asteroideae</taxon>
        <taxon>Anthemideae</taxon>
        <taxon>Anthemidinae</taxon>
        <taxon>Tanacetum</taxon>
    </lineage>
</organism>
<protein>
    <submittedName>
        <fullName evidence="1">Uncharacterized protein</fullName>
    </submittedName>
</protein>